<gene>
    <name evidence="3" type="ORF">Lalb_Chr25g0289421</name>
</gene>
<keyword evidence="1" id="KW-1133">Transmembrane helix</keyword>
<evidence type="ECO:0000313" key="4">
    <source>
        <dbReference type="Proteomes" id="UP000447434"/>
    </source>
</evidence>
<keyword evidence="4" id="KW-1185">Reference proteome</keyword>
<reference evidence="4" key="1">
    <citation type="journal article" date="2020" name="Nat. Commun.">
        <title>Genome sequence of the cluster root forming white lupin.</title>
        <authorList>
            <person name="Hufnagel B."/>
            <person name="Marques A."/>
            <person name="Soriano A."/>
            <person name="Marques L."/>
            <person name="Divol F."/>
            <person name="Doumas P."/>
            <person name="Sallet E."/>
            <person name="Mancinotti D."/>
            <person name="Carrere S."/>
            <person name="Marande W."/>
            <person name="Arribat S."/>
            <person name="Keller J."/>
            <person name="Huneau C."/>
            <person name="Blein T."/>
            <person name="Aime D."/>
            <person name="Laguerre M."/>
            <person name="Taylor J."/>
            <person name="Schubert V."/>
            <person name="Nelson M."/>
            <person name="Geu-Flores F."/>
            <person name="Crespi M."/>
            <person name="Gallardo-Guerrero K."/>
            <person name="Delaux P.-M."/>
            <person name="Salse J."/>
            <person name="Berges H."/>
            <person name="Guyot R."/>
            <person name="Gouzy J."/>
            <person name="Peret B."/>
        </authorList>
    </citation>
    <scope>NUCLEOTIDE SEQUENCE [LARGE SCALE GENOMIC DNA]</scope>
    <source>
        <strain evidence="4">cv. Amiga</strain>
    </source>
</reference>
<dbReference type="InterPro" id="IPR055513">
    <property type="entry name" value="DUF7086"/>
</dbReference>
<accession>A0A6A4N9L5</accession>
<dbReference type="Pfam" id="PF23324">
    <property type="entry name" value="DUF7086"/>
    <property type="match status" value="1"/>
</dbReference>
<dbReference type="Proteomes" id="UP000447434">
    <property type="component" value="Chromosome 25"/>
</dbReference>
<evidence type="ECO:0000313" key="3">
    <source>
        <dbReference type="EMBL" id="KAE9585481.1"/>
    </source>
</evidence>
<sequence length="139" mass="16342">MHDRAPESWVKHVLPTCNRCRKENSLKPVLNSTKKKTIIWLFLLLGQMIGCCSLDYLKYFYKHTKNHRTRAKDLLIYLTYLDLCKQLCTDGASDSLVKFTMSSVRNREKNEEKREFIVYDLNCSISIHSIYSNTCNLQL</sequence>
<dbReference type="AlphaFoldDB" id="A0A6A4N9L5"/>
<feature type="transmembrane region" description="Helical" evidence="1">
    <location>
        <begin position="38"/>
        <end position="61"/>
    </location>
</feature>
<dbReference type="EMBL" id="WOCE01000025">
    <property type="protein sequence ID" value="KAE9585481.1"/>
    <property type="molecule type" value="Genomic_DNA"/>
</dbReference>
<protein>
    <recommendedName>
        <fullName evidence="2">DUF7086 domain-containing protein</fullName>
    </recommendedName>
</protein>
<dbReference type="OrthoDB" id="1900495at2759"/>
<dbReference type="PANTHER" id="PTHR34272:SF1">
    <property type="entry name" value="EXPRESSED PROTEIN"/>
    <property type="match status" value="1"/>
</dbReference>
<dbReference type="PANTHER" id="PTHR34272">
    <property type="entry name" value="EXPRESSED PROTEIN"/>
    <property type="match status" value="1"/>
</dbReference>
<comment type="caution">
    <text evidence="3">The sequence shown here is derived from an EMBL/GenBank/DDBJ whole genome shotgun (WGS) entry which is preliminary data.</text>
</comment>
<keyword evidence="1" id="KW-0812">Transmembrane</keyword>
<name>A0A6A4N9L5_LUPAL</name>
<feature type="domain" description="DUF7086" evidence="2">
    <location>
        <begin position="1"/>
        <end position="87"/>
    </location>
</feature>
<keyword evidence="1" id="KW-0472">Membrane</keyword>
<evidence type="ECO:0000259" key="2">
    <source>
        <dbReference type="Pfam" id="PF23324"/>
    </source>
</evidence>
<evidence type="ECO:0000256" key="1">
    <source>
        <dbReference type="SAM" id="Phobius"/>
    </source>
</evidence>
<organism evidence="3 4">
    <name type="scientific">Lupinus albus</name>
    <name type="common">White lupine</name>
    <name type="synonym">Lupinus termis</name>
    <dbReference type="NCBI Taxonomy" id="3870"/>
    <lineage>
        <taxon>Eukaryota</taxon>
        <taxon>Viridiplantae</taxon>
        <taxon>Streptophyta</taxon>
        <taxon>Embryophyta</taxon>
        <taxon>Tracheophyta</taxon>
        <taxon>Spermatophyta</taxon>
        <taxon>Magnoliopsida</taxon>
        <taxon>eudicotyledons</taxon>
        <taxon>Gunneridae</taxon>
        <taxon>Pentapetalae</taxon>
        <taxon>rosids</taxon>
        <taxon>fabids</taxon>
        <taxon>Fabales</taxon>
        <taxon>Fabaceae</taxon>
        <taxon>Papilionoideae</taxon>
        <taxon>50 kb inversion clade</taxon>
        <taxon>genistoids sensu lato</taxon>
        <taxon>core genistoids</taxon>
        <taxon>Genisteae</taxon>
        <taxon>Lupinus</taxon>
    </lineage>
</organism>
<proteinExistence type="predicted"/>